<feature type="region of interest" description="Disordered" evidence="1">
    <location>
        <begin position="135"/>
        <end position="197"/>
    </location>
</feature>
<comment type="caution">
    <text evidence="2">The sequence shown here is derived from an EMBL/GenBank/DDBJ whole genome shotgun (WGS) entry which is preliminary data.</text>
</comment>
<keyword evidence="3" id="KW-1185">Reference proteome</keyword>
<evidence type="ECO:0000256" key="1">
    <source>
        <dbReference type="SAM" id="MobiDB-lite"/>
    </source>
</evidence>
<feature type="compositionally biased region" description="Low complexity" evidence="1">
    <location>
        <begin position="173"/>
        <end position="197"/>
    </location>
</feature>
<feature type="compositionally biased region" description="Acidic residues" evidence="1">
    <location>
        <begin position="369"/>
        <end position="378"/>
    </location>
</feature>
<feature type="compositionally biased region" description="Acidic residues" evidence="1">
    <location>
        <begin position="402"/>
        <end position="411"/>
    </location>
</feature>
<feature type="compositionally biased region" description="Low complexity" evidence="1">
    <location>
        <begin position="54"/>
        <end position="73"/>
    </location>
</feature>
<feature type="region of interest" description="Disordered" evidence="1">
    <location>
        <begin position="402"/>
        <end position="438"/>
    </location>
</feature>
<dbReference type="AlphaFoldDB" id="A0A8T8SAY0"/>
<protein>
    <submittedName>
        <fullName evidence="2">Uncharacterized protein</fullName>
    </submittedName>
</protein>
<sequence length="521" mass="57027">MSTTKRGRLFPRPFRIDGSYCERGSSSSYTAGASIYFDGDSEDEIISSDPRTGSSSNAPPSSSSSRPPLFSSELPPPSIHERFNKDGTENVEWARYQSTLRLKSKWNSIYERYKDAHLIEQDEIEVVLSDKAKEGLTRKKRKKKSGGKVGVKKRRRLPFGRVGEDSAEESDSEFGTSDTSSSSDELPPSSSSSSGGLRVVRDCGILRNLASTLHFGSFMKEEELSALEAVDFLDADGEDVRGAAMAADGSSLPSSEGSTSTSKKATTTRKDDQDDEDAFSEVEVGSDEDEIGGWGETGFVRSQYPEFDDDQGRTGLSSRTEAEDVEQGKGSSSSSSGHRRHDPDLEEFLLAEEQRRRLCASSSSGSEGGDLEEEEEEAVVVISSVGSQSGAVPLSDLMEEQQEYMSSDDDLDLLHVPRRKGPTAETLTPKPTQEETRLRSITEIQRPPALKKAATVVSAPSSSAPTTTKALHFLPSFEEAQRSKRTAVDGILARWTHEQETYLAQLEEDAFFRFDLGISRP</sequence>
<dbReference type="EMBL" id="LWDF02002277">
    <property type="protein sequence ID" value="KAE8236327.1"/>
    <property type="molecule type" value="Genomic_DNA"/>
</dbReference>
<gene>
    <name evidence="2" type="ORF">A4X13_0g9184</name>
</gene>
<proteinExistence type="predicted"/>
<reference evidence="2" key="2">
    <citation type="journal article" date="2019" name="IMA Fungus">
        <title>Genome sequencing and comparison of five Tilletia species to identify candidate genes for the detection of regulated species infecting wheat.</title>
        <authorList>
            <person name="Nguyen H.D.T."/>
            <person name="Sultana T."/>
            <person name="Kesanakurti P."/>
            <person name="Hambleton S."/>
        </authorList>
    </citation>
    <scope>NUCLEOTIDE SEQUENCE</scope>
    <source>
        <strain evidence="2">DAOMC 236416</strain>
    </source>
</reference>
<reference evidence="2" key="1">
    <citation type="submission" date="2016-04" db="EMBL/GenBank/DDBJ databases">
        <authorList>
            <person name="Nguyen H.D."/>
            <person name="Samba Siva P."/>
            <person name="Cullis J."/>
            <person name="Levesque C.A."/>
            <person name="Hambleton S."/>
        </authorList>
    </citation>
    <scope>NUCLEOTIDE SEQUENCE</scope>
    <source>
        <strain evidence="2">DAOMC 236416</strain>
    </source>
</reference>
<feature type="compositionally biased region" description="Low complexity" evidence="1">
    <location>
        <begin position="250"/>
        <end position="265"/>
    </location>
</feature>
<dbReference type="Proteomes" id="UP000077521">
    <property type="component" value="Unassembled WGS sequence"/>
</dbReference>
<feature type="region of interest" description="Disordered" evidence="1">
    <location>
        <begin position="243"/>
        <end position="378"/>
    </location>
</feature>
<feature type="compositionally biased region" description="Basic residues" evidence="1">
    <location>
        <begin position="138"/>
        <end position="158"/>
    </location>
</feature>
<feature type="compositionally biased region" description="Basic and acidic residues" evidence="1">
    <location>
        <begin position="79"/>
        <end position="88"/>
    </location>
</feature>
<feature type="compositionally biased region" description="Acidic residues" evidence="1">
    <location>
        <begin position="273"/>
        <end position="291"/>
    </location>
</feature>
<organism evidence="2 3">
    <name type="scientific">Tilletia indica</name>
    <dbReference type="NCBI Taxonomy" id="43049"/>
    <lineage>
        <taxon>Eukaryota</taxon>
        <taxon>Fungi</taxon>
        <taxon>Dikarya</taxon>
        <taxon>Basidiomycota</taxon>
        <taxon>Ustilaginomycotina</taxon>
        <taxon>Exobasidiomycetes</taxon>
        <taxon>Tilletiales</taxon>
        <taxon>Tilletiaceae</taxon>
        <taxon>Tilletia</taxon>
    </lineage>
</organism>
<feature type="region of interest" description="Disordered" evidence="1">
    <location>
        <begin position="40"/>
        <end position="88"/>
    </location>
</feature>
<name>A0A8T8SAY0_9BASI</name>
<evidence type="ECO:0000313" key="3">
    <source>
        <dbReference type="Proteomes" id="UP000077521"/>
    </source>
</evidence>
<accession>A0A8T8SAY0</accession>
<evidence type="ECO:0000313" key="2">
    <source>
        <dbReference type="EMBL" id="KAE8236327.1"/>
    </source>
</evidence>
<feature type="non-terminal residue" evidence="2">
    <location>
        <position position="521"/>
    </location>
</feature>